<organism evidence="6 7">
    <name type="scientific">Microbacterium rhizosphaerae</name>
    <dbReference type="NCBI Taxonomy" id="1678237"/>
    <lineage>
        <taxon>Bacteria</taxon>
        <taxon>Bacillati</taxon>
        <taxon>Actinomycetota</taxon>
        <taxon>Actinomycetes</taxon>
        <taxon>Micrococcales</taxon>
        <taxon>Microbacteriaceae</taxon>
        <taxon>Microbacterium</taxon>
    </lineage>
</organism>
<evidence type="ECO:0000313" key="6">
    <source>
        <dbReference type="EMBL" id="WPR89557.1"/>
    </source>
</evidence>
<dbReference type="SUPFAM" id="SSF46785">
    <property type="entry name" value="Winged helix' DNA-binding domain"/>
    <property type="match status" value="1"/>
</dbReference>
<evidence type="ECO:0000259" key="5">
    <source>
        <dbReference type="PROSITE" id="PS50931"/>
    </source>
</evidence>
<dbReference type="Gene3D" id="1.10.10.10">
    <property type="entry name" value="Winged helix-like DNA-binding domain superfamily/Winged helix DNA-binding domain"/>
    <property type="match status" value="1"/>
</dbReference>
<dbReference type="PROSITE" id="PS50931">
    <property type="entry name" value="HTH_LYSR"/>
    <property type="match status" value="1"/>
</dbReference>
<dbReference type="Proteomes" id="UP001323798">
    <property type="component" value="Chromosome"/>
</dbReference>
<reference evidence="6 7" key="1">
    <citation type="submission" date="2023-11" db="EMBL/GenBank/DDBJ databases">
        <title>Genome sequence of Microbacterium rhizosphaerae KACC 19337.</title>
        <authorList>
            <person name="Choi H."/>
            <person name="Kim S."/>
            <person name="Kim Y."/>
            <person name="Kwon S.-W."/>
            <person name="Heo J."/>
        </authorList>
    </citation>
    <scope>NUCLEOTIDE SEQUENCE [LARGE SCALE GENOMIC DNA]</scope>
    <source>
        <strain evidence="6 7">KACC 19337</strain>
    </source>
</reference>
<gene>
    <name evidence="6" type="ORF">SM116_17645</name>
</gene>
<dbReference type="PANTHER" id="PTHR30118:SF6">
    <property type="entry name" value="HTH-TYPE TRANSCRIPTIONAL REGULATOR LEUO"/>
    <property type="match status" value="1"/>
</dbReference>
<dbReference type="RefSeq" id="WP_320942271.1">
    <property type="nucleotide sequence ID" value="NZ_BAABEU010000003.1"/>
</dbReference>
<dbReference type="InterPro" id="IPR037402">
    <property type="entry name" value="YidZ_PBP2"/>
</dbReference>
<dbReference type="PRINTS" id="PR00039">
    <property type="entry name" value="HTHLYSR"/>
</dbReference>
<protein>
    <submittedName>
        <fullName evidence="6">LysR family transcriptional regulator</fullName>
    </submittedName>
</protein>
<dbReference type="PANTHER" id="PTHR30118">
    <property type="entry name" value="HTH-TYPE TRANSCRIPTIONAL REGULATOR LEUO-RELATED"/>
    <property type="match status" value="1"/>
</dbReference>
<name>A0ABZ0SQQ4_9MICO</name>
<dbReference type="Pfam" id="PF00126">
    <property type="entry name" value="HTH_1"/>
    <property type="match status" value="1"/>
</dbReference>
<evidence type="ECO:0000256" key="2">
    <source>
        <dbReference type="ARBA" id="ARBA00023015"/>
    </source>
</evidence>
<evidence type="ECO:0000256" key="3">
    <source>
        <dbReference type="ARBA" id="ARBA00023125"/>
    </source>
</evidence>
<dbReference type="SUPFAM" id="SSF53850">
    <property type="entry name" value="Periplasmic binding protein-like II"/>
    <property type="match status" value="1"/>
</dbReference>
<dbReference type="CDD" id="cd08417">
    <property type="entry name" value="PBP2_Nitroaromatics_like"/>
    <property type="match status" value="1"/>
</dbReference>
<dbReference type="EMBL" id="CP139368">
    <property type="protein sequence ID" value="WPR89557.1"/>
    <property type="molecule type" value="Genomic_DNA"/>
</dbReference>
<proteinExistence type="inferred from homology"/>
<evidence type="ECO:0000256" key="1">
    <source>
        <dbReference type="ARBA" id="ARBA00009437"/>
    </source>
</evidence>
<evidence type="ECO:0000313" key="7">
    <source>
        <dbReference type="Proteomes" id="UP001323798"/>
    </source>
</evidence>
<dbReference type="InterPro" id="IPR036388">
    <property type="entry name" value="WH-like_DNA-bd_sf"/>
</dbReference>
<keyword evidence="4" id="KW-0804">Transcription</keyword>
<feature type="domain" description="HTH lysR-type" evidence="5">
    <location>
        <begin position="7"/>
        <end position="64"/>
    </location>
</feature>
<accession>A0ABZ0SQQ4</accession>
<keyword evidence="2" id="KW-0805">Transcription regulation</keyword>
<sequence>MDDLRGVDLNLLVVLDTVLSERSLTRAADVLGTSQPTVSGAVAKLRTMLDDPLLVRSGRLSELTPRAQALQPIVRAALSEIDRTLNLRPMFDPLTSSRHFRLSTSDYALSVMAAPLLAVLEQAAPQVTIDFGPLANFGPVDLLRDDVVVAFADRGVPGKHRALFSDALVCLVRRDHPALVDGALSLEQLASLPYVQVAFGEGIVMYADDSLASAGVSPRVARTVPGFLPVPFTVAGSDRYGFVPERVADRYAAQLGLQVARIPVSLPVLVEAAFWHPSRNDDPALRWLVSILREVAERVEFADDEGSPV</sequence>
<keyword evidence="3" id="KW-0238">DNA-binding</keyword>
<dbReference type="InterPro" id="IPR005119">
    <property type="entry name" value="LysR_subst-bd"/>
</dbReference>
<dbReference type="Gene3D" id="3.40.190.10">
    <property type="entry name" value="Periplasmic binding protein-like II"/>
    <property type="match status" value="2"/>
</dbReference>
<keyword evidence="7" id="KW-1185">Reference proteome</keyword>
<dbReference type="InterPro" id="IPR036390">
    <property type="entry name" value="WH_DNA-bd_sf"/>
</dbReference>
<evidence type="ECO:0000256" key="4">
    <source>
        <dbReference type="ARBA" id="ARBA00023163"/>
    </source>
</evidence>
<dbReference type="InterPro" id="IPR050389">
    <property type="entry name" value="LysR-type_TF"/>
</dbReference>
<dbReference type="InterPro" id="IPR000847">
    <property type="entry name" value="LysR_HTH_N"/>
</dbReference>
<dbReference type="Pfam" id="PF03466">
    <property type="entry name" value="LysR_substrate"/>
    <property type="match status" value="1"/>
</dbReference>
<comment type="similarity">
    <text evidence="1">Belongs to the LysR transcriptional regulatory family.</text>
</comment>